<feature type="domain" description="Solute-binding protein family 5" evidence="5">
    <location>
        <begin position="76"/>
        <end position="436"/>
    </location>
</feature>
<name>A0A7X8TKB9_9MICC</name>
<evidence type="ECO:0000256" key="3">
    <source>
        <dbReference type="ARBA" id="ARBA00022729"/>
    </source>
</evidence>
<keyword evidence="3 4" id="KW-0732">Signal</keyword>
<reference evidence="6 7" key="1">
    <citation type="submission" date="2020-04" db="EMBL/GenBank/DDBJ databases">
        <title>Nesterenkonia sp. nov., isolated from marine sediment.</title>
        <authorList>
            <person name="Zhang G."/>
        </authorList>
    </citation>
    <scope>NUCLEOTIDE SEQUENCE [LARGE SCALE GENOMIC DNA]</scope>
    <source>
        <strain evidence="6 7">MY13</strain>
    </source>
</reference>
<dbReference type="Proteomes" id="UP000523139">
    <property type="component" value="Unassembled WGS sequence"/>
</dbReference>
<accession>A0A7X8TKB9</accession>
<dbReference type="GO" id="GO:0015833">
    <property type="term" value="P:peptide transport"/>
    <property type="evidence" value="ECO:0007669"/>
    <property type="project" value="TreeGrafter"/>
</dbReference>
<proteinExistence type="inferred from homology"/>
<comment type="subcellular location">
    <subcellularLocation>
        <location evidence="1">Cell membrane</location>
        <topology evidence="1">Lipid-anchor</topology>
    </subcellularLocation>
</comment>
<organism evidence="6 7">
    <name type="scientific">Nesterenkonia sedimenti</name>
    <dbReference type="NCBI Taxonomy" id="1463632"/>
    <lineage>
        <taxon>Bacteria</taxon>
        <taxon>Bacillati</taxon>
        <taxon>Actinomycetota</taxon>
        <taxon>Actinomycetes</taxon>
        <taxon>Micrococcales</taxon>
        <taxon>Micrococcaceae</taxon>
        <taxon>Nesterenkonia</taxon>
    </lineage>
</organism>
<evidence type="ECO:0000313" key="7">
    <source>
        <dbReference type="Proteomes" id="UP000523139"/>
    </source>
</evidence>
<dbReference type="SUPFAM" id="SSF53850">
    <property type="entry name" value="Periplasmic binding protein-like II"/>
    <property type="match status" value="1"/>
</dbReference>
<evidence type="ECO:0000256" key="1">
    <source>
        <dbReference type="ARBA" id="ARBA00004193"/>
    </source>
</evidence>
<keyword evidence="7" id="KW-1185">Reference proteome</keyword>
<feature type="signal peptide" evidence="4">
    <location>
        <begin position="1"/>
        <end position="21"/>
    </location>
</feature>
<dbReference type="PROSITE" id="PS51257">
    <property type="entry name" value="PROKAR_LIPOPROTEIN"/>
    <property type="match status" value="1"/>
</dbReference>
<sequence>MKKRPFVVSGLTLALALSACGGGNGGGADGEVAQELNIGYNAQPPTMDPLMTTAHATRVFSRVIFEPLLTLDADGEVQPVLAEDFEVSEDGLTITFHLREDVPFHDGSTVEAADVIASLERWKQLSTIGPAYFADAELDSPEEGVVTFTMPEPMYVAPELIADPAQMPHIMPEEVVEAAGEDGIQDYIGTGPYEFGTWETDQYIRMDRFEDYASPEGEPSGMAGEKTAHFEEMYFRFVDDDSTRLSGLQTGEYDVGIPIPWDNIQNAEDDPNIEVDLGEAGVGFAVFNKAEDLMGDINMRRAVIAAMETESTLLSAYGGEDYFTNNSALMPEDSPWHLPADAEFEDFHQNQHLDEAEQYLEEAGYDGEEIRILTTREYEDHYNAAVVLQQQLEEAGMNTDLVVTDWATVTERREDPSEFELTITSISNWPVVPATFHFFNSDWTGWTDSPEIAEAASAMTSAEDEESAISAMEGLQEAYSEYLPVAKFGDRTNASGVHVDFEGYDYITGMGEIFHHIRPAD</sequence>
<comment type="similarity">
    <text evidence="2">Belongs to the bacterial solute-binding protein 5 family.</text>
</comment>
<feature type="chain" id="PRO_5038471921" description="Solute-binding protein family 5 domain-containing protein" evidence="4">
    <location>
        <begin position="22"/>
        <end position="521"/>
    </location>
</feature>
<dbReference type="Pfam" id="PF00496">
    <property type="entry name" value="SBP_bac_5"/>
    <property type="match status" value="1"/>
</dbReference>
<dbReference type="PANTHER" id="PTHR30290">
    <property type="entry name" value="PERIPLASMIC BINDING COMPONENT OF ABC TRANSPORTER"/>
    <property type="match status" value="1"/>
</dbReference>
<dbReference type="RefSeq" id="WP_168887853.1">
    <property type="nucleotide sequence ID" value="NZ_JABAHY010000009.1"/>
</dbReference>
<dbReference type="PANTHER" id="PTHR30290:SF38">
    <property type="entry name" value="D,D-DIPEPTIDE-BINDING PERIPLASMIC PROTEIN DDPA-RELATED"/>
    <property type="match status" value="1"/>
</dbReference>
<dbReference type="Gene3D" id="3.40.190.10">
    <property type="entry name" value="Periplasmic binding protein-like II"/>
    <property type="match status" value="1"/>
</dbReference>
<dbReference type="GO" id="GO:0043190">
    <property type="term" value="C:ATP-binding cassette (ABC) transporter complex"/>
    <property type="evidence" value="ECO:0007669"/>
    <property type="project" value="InterPro"/>
</dbReference>
<gene>
    <name evidence="6" type="ORF">HGQ17_10275</name>
</gene>
<evidence type="ECO:0000259" key="5">
    <source>
        <dbReference type="Pfam" id="PF00496"/>
    </source>
</evidence>
<dbReference type="InterPro" id="IPR023765">
    <property type="entry name" value="SBP_5_CS"/>
</dbReference>
<dbReference type="EMBL" id="JABAHY010000009">
    <property type="protein sequence ID" value="NLS10371.1"/>
    <property type="molecule type" value="Genomic_DNA"/>
</dbReference>
<evidence type="ECO:0000313" key="6">
    <source>
        <dbReference type="EMBL" id="NLS10371.1"/>
    </source>
</evidence>
<protein>
    <recommendedName>
        <fullName evidence="5">Solute-binding protein family 5 domain-containing protein</fullName>
    </recommendedName>
</protein>
<dbReference type="PIRSF" id="PIRSF002741">
    <property type="entry name" value="MppA"/>
    <property type="match status" value="1"/>
</dbReference>
<dbReference type="AlphaFoldDB" id="A0A7X8TKB9"/>
<dbReference type="GO" id="GO:1904680">
    <property type="term" value="F:peptide transmembrane transporter activity"/>
    <property type="evidence" value="ECO:0007669"/>
    <property type="project" value="TreeGrafter"/>
</dbReference>
<dbReference type="InterPro" id="IPR000914">
    <property type="entry name" value="SBP_5_dom"/>
</dbReference>
<dbReference type="PROSITE" id="PS01040">
    <property type="entry name" value="SBP_BACTERIAL_5"/>
    <property type="match status" value="1"/>
</dbReference>
<evidence type="ECO:0000256" key="2">
    <source>
        <dbReference type="ARBA" id="ARBA00005695"/>
    </source>
</evidence>
<dbReference type="InterPro" id="IPR030678">
    <property type="entry name" value="Peptide/Ni-bd"/>
</dbReference>
<evidence type="ECO:0000256" key="4">
    <source>
        <dbReference type="SAM" id="SignalP"/>
    </source>
</evidence>
<dbReference type="Gene3D" id="3.10.105.10">
    <property type="entry name" value="Dipeptide-binding Protein, Domain 3"/>
    <property type="match status" value="1"/>
</dbReference>
<dbReference type="InterPro" id="IPR039424">
    <property type="entry name" value="SBP_5"/>
</dbReference>
<comment type="caution">
    <text evidence="6">The sequence shown here is derived from an EMBL/GenBank/DDBJ whole genome shotgun (WGS) entry which is preliminary data.</text>
</comment>
<dbReference type="GO" id="GO:0042597">
    <property type="term" value="C:periplasmic space"/>
    <property type="evidence" value="ECO:0007669"/>
    <property type="project" value="UniProtKB-ARBA"/>
</dbReference>